<accession>G9N4F8</accession>
<sequence length="265" mass="29315">MVVNAYMHLLGSSPGSCPMARHLPRLPLHLDNHPLAHEPSHIFLPSDVSTFFSVQILYLVDMSEKRKSKSLEEVERELAYFGLTRRTAAAIVRLANNLKQTRKLRAAHIELLTPGRRLHPPSPLGQIVWNQSEIEIVGKIESSNRHDNQPEPASCNETFSSEATTVCLPLESESCAARDTTQPSPFLEFSWLAPLTSPVKDMNALGDLVLSRIESVTLTDIAPIVDSLSISQDPPPPPSDPSTDVPPAEAEEDDDGDNTDDSRWW</sequence>
<comment type="caution">
    <text evidence="2">The sequence shown here is derived from an EMBL/GenBank/DDBJ whole genome shotgun (WGS) entry which is preliminary data.</text>
</comment>
<feature type="region of interest" description="Disordered" evidence="1">
    <location>
        <begin position="227"/>
        <end position="265"/>
    </location>
</feature>
<reference evidence="2 3" key="1">
    <citation type="journal article" date="2011" name="Genome Biol.">
        <title>Comparative genome sequence analysis underscores mycoparasitism as the ancestral life style of Trichoderma.</title>
        <authorList>
            <person name="Kubicek C.P."/>
            <person name="Herrera-Estrella A."/>
            <person name="Seidl-Seiboth V."/>
            <person name="Martinez D.A."/>
            <person name="Druzhinina I.S."/>
            <person name="Thon M."/>
            <person name="Zeilinger S."/>
            <person name="Casas-Flores S."/>
            <person name="Horwitz B.A."/>
            <person name="Mukherjee P.K."/>
            <person name="Mukherjee M."/>
            <person name="Kredics L."/>
            <person name="Alcaraz L.D."/>
            <person name="Aerts A."/>
            <person name="Antal Z."/>
            <person name="Atanasova L."/>
            <person name="Cervantes-Badillo M.G."/>
            <person name="Challacombe J."/>
            <person name="Chertkov O."/>
            <person name="McCluskey K."/>
            <person name="Coulpier F."/>
            <person name="Deshpande N."/>
            <person name="von Doehren H."/>
            <person name="Ebbole D.J."/>
            <person name="Esquivel-Naranjo E.U."/>
            <person name="Fekete E."/>
            <person name="Flipphi M."/>
            <person name="Glaser F."/>
            <person name="Gomez-Rodriguez E.Y."/>
            <person name="Gruber S."/>
            <person name="Han C."/>
            <person name="Henrissat B."/>
            <person name="Hermosa R."/>
            <person name="Hernandez-Onate M."/>
            <person name="Karaffa L."/>
            <person name="Kosti I."/>
            <person name="Le Crom S."/>
            <person name="Lindquist E."/>
            <person name="Lucas S."/>
            <person name="Luebeck M."/>
            <person name="Luebeck P.S."/>
            <person name="Margeot A."/>
            <person name="Metz B."/>
            <person name="Misra M."/>
            <person name="Nevalainen H."/>
            <person name="Omann M."/>
            <person name="Packer N."/>
            <person name="Perrone G."/>
            <person name="Uresti-Rivera E.E."/>
            <person name="Salamov A."/>
            <person name="Schmoll M."/>
            <person name="Seiboth B."/>
            <person name="Shapiro H."/>
            <person name="Sukno S."/>
            <person name="Tamayo-Ramos J.A."/>
            <person name="Tisch D."/>
            <person name="Wiest A."/>
            <person name="Wilkinson H.H."/>
            <person name="Zhang M."/>
            <person name="Coutinho P.M."/>
            <person name="Kenerley C.M."/>
            <person name="Monte E."/>
            <person name="Baker S.E."/>
            <person name="Grigoriev I.V."/>
        </authorList>
    </citation>
    <scope>NUCLEOTIDE SEQUENCE [LARGE SCALE GENOMIC DNA]</scope>
    <source>
        <strain evidence="3">Gv29-8 / FGSC 10586</strain>
    </source>
</reference>
<dbReference type="HOGENOM" id="CLU_1049944_0_0_1"/>
<gene>
    <name evidence="2" type="ORF">TRIVIDRAFT_204623</name>
</gene>
<name>G9N4F8_HYPVG</name>
<dbReference type="OrthoDB" id="4898274at2759"/>
<keyword evidence="3" id="KW-1185">Reference proteome</keyword>
<dbReference type="OMA" id="GQIVWNQ"/>
<dbReference type="InParanoid" id="G9N4F8"/>
<organism evidence="2 3">
    <name type="scientific">Hypocrea virens (strain Gv29-8 / FGSC 10586)</name>
    <name type="common">Gliocladium virens</name>
    <name type="synonym">Trichoderma virens</name>
    <dbReference type="NCBI Taxonomy" id="413071"/>
    <lineage>
        <taxon>Eukaryota</taxon>
        <taxon>Fungi</taxon>
        <taxon>Dikarya</taxon>
        <taxon>Ascomycota</taxon>
        <taxon>Pezizomycotina</taxon>
        <taxon>Sordariomycetes</taxon>
        <taxon>Hypocreomycetidae</taxon>
        <taxon>Hypocreales</taxon>
        <taxon>Hypocreaceae</taxon>
        <taxon>Trichoderma</taxon>
    </lineage>
</organism>
<dbReference type="GeneID" id="25790304"/>
<proteinExistence type="predicted"/>
<evidence type="ECO:0000256" key="1">
    <source>
        <dbReference type="SAM" id="MobiDB-lite"/>
    </source>
</evidence>
<dbReference type="EMBL" id="ABDF02000086">
    <property type="protein sequence ID" value="EHK18483.1"/>
    <property type="molecule type" value="Genomic_DNA"/>
</dbReference>
<dbReference type="RefSeq" id="XP_013952681.1">
    <property type="nucleotide sequence ID" value="XM_014097206.1"/>
</dbReference>
<feature type="compositionally biased region" description="Acidic residues" evidence="1">
    <location>
        <begin position="249"/>
        <end position="259"/>
    </location>
</feature>
<protein>
    <submittedName>
        <fullName evidence="2">Uncharacterized protein</fullName>
    </submittedName>
</protein>
<dbReference type="AlphaFoldDB" id="G9N4F8"/>
<dbReference type="eggNOG" id="ENOG502RKDQ">
    <property type="taxonomic scope" value="Eukaryota"/>
</dbReference>
<evidence type="ECO:0000313" key="3">
    <source>
        <dbReference type="Proteomes" id="UP000007115"/>
    </source>
</evidence>
<evidence type="ECO:0000313" key="2">
    <source>
        <dbReference type="EMBL" id="EHK18483.1"/>
    </source>
</evidence>
<dbReference type="VEuPathDB" id="FungiDB:TRIVIDRAFT_204623"/>
<dbReference type="Proteomes" id="UP000007115">
    <property type="component" value="Unassembled WGS sequence"/>
</dbReference>